<feature type="signal peptide" evidence="2">
    <location>
        <begin position="1"/>
        <end position="22"/>
    </location>
</feature>
<evidence type="ECO:0000313" key="4">
    <source>
        <dbReference type="Proteomes" id="UP000681340"/>
    </source>
</evidence>
<comment type="caution">
    <text evidence="3">The sequence shown here is derived from an EMBL/GenBank/DDBJ whole genome shotgun (WGS) entry which is preliminary data.</text>
</comment>
<protein>
    <recommendedName>
        <fullName evidence="5">VCBS repeat protein</fullName>
    </recommendedName>
</protein>
<feature type="compositionally biased region" description="Low complexity" evidence="1">
    <location>
        <begin position="24"/>
        <end position="55"/>
    </location>
</feature>
<evidence type="ECO:0008006" key="5">
    <source>
        <dbReference type="Google" id="ProtNLM"/>
    </source>
</evidence>
<feature type="region of interest" description="Disordered" evidence="1">
    <location>
        <begin position="24"/>
        <end position="91"/>
    </location>
</feature>
<accession>A0A919SQB8</accession>
<gene>
    <name evidence="3" type="ORF">Aau02nite_71730</name>
</gene>
<sequence>MRQVKNKLTLLALTACTIAATAACSAPSDKPSDAPIAAPPASSGAGSAASQAAGPAPSPTVSPTAKATTRPAAPAEEPSAPSTGQGGQSTDTDWAKAAFRALGCKRHADLPKRAELQQVEHADLTGDGRRDTIVAGSCPTTTSTNAVHVFVFGAGSATGPLLTIGKDSYLRTADLRTKGRSLTVESEALSDDAPLCCPDLRITQSWKWTGSAFTRTAFKSSAL</sequence>
<dbReference type="RefSeq" id="WP_212993025.1">
    <property type="nucleotide sequence ID" value="NZ_BAABEA010000034.1"/>
</dbReference>
<organism evidence="3 4">
    <name type="scientific">Actinoplanes auranticolor</name>
    <dbReference type="NCBI Taxonomy" id="47988"/>
    <lineage>
        <taxon>Bacteria</taxon>
        <taxon>Bacillati</taxon>
        <taxon>Actinomycetota</taxon>
        <taxon>Actinomycetes</taxon>
        <taxon>Micromonosporales</taxon>
        <taxon>Micromonosporaceae</taxon>
        <taxon>Actinoplanes</taxon>
    </lineage>
</organism>
<evidence type="ECO:0000256" key="2">
    <source>
        <dbReference type="SAM" id="SignalP"/>
    </source>
</evidence>
<feature type="compositionally biased region" description="Low complexity" evidence="1">
    <location>
        <begin position="62"/>
        <end position="83"/>
    </location>
</feature>
<reference evidence="3" key="1">
    <citation type="submission" date="2021-03" db="EMBL/GenBank/DDBJ databases">
        <title>Whole genome shotgun sequence of Actinoplanes auranticolor NBRC 12245.</title>
        <authorList>
            <person name="Komaki H."/>
            <person name="Tamura T."/>
        </authorList>
    </citation>
    <scope>NUCLEOTIDE SEQUENCE</scope>
    <source>
        <strain evidence="3">NBRC 12245</strain>
    </source>
</reference>
<name>A0A919SQB8_9ACTN</name>
<dbReference type="AlphaFoldDB" id="A0A919SQB8"/>
<evidence type="ECO:0000313" key="3">
    <source>
        <dbReference type="EMBL" id="GIM76597.1"/>
    </source>
</evidence>
<dbReference type="EMBL" id="BOQL01000063">
    <property type="protein sequence ID" value="GIM76597.1"/>
    <property type="molecule type" value="Genomic_DNA"/>
</dbReference>
<dbReference type="Proteomes" id="UP000681340">
    <property type="component" value="Unassembled WGS sequence"/>
</dbReference>
<dbReference type="PROSITE" id="PS51257">
    <property type="entry name" value="PROKAR_LIPOPROTEIN"/>
    <property type="match status" value="1"/>
</dbReference>
<keyword evidence="2" id="KW-0732">Signal</keyword>
<proteinExistence type="predicted"/>
<feature type="chain" id="PRO_5038955056" description="VCBS repeat protein" evidence="2">
    <location>
        <begin position="23"/>
        <end position="223"/>
    </location>
</feature>
<keyword evidence="4" id="KW-1185">Reference proteome</keyword>
<evidence type="ECO:0000256" key="1">
    <source>
        <dbReference type="SAM" id="MobiDB-lite"/>
    </source>
</evidence>